<name>A0A2A2TPH5_9CYAN</name>
<dbReference type="EMBL" id="NTFS01000012">
    <property type="protein sequence ID" value="PAX60389.1"/>
    <property type="molecule type" value="Genomic_DNA"/>
</dbReference>
<gene>
    <name evidence="2" type="ORF">CK510_02150</name>
</gene>
<reference evidence="2 3" key="1">
    <citation type="submission" date="2017-08" db="EMBL/GenBank/DDBJ databases">
        <title>Draft genome sequence of filamentous cyanobacterium Calothrix elsteri CCALA 953.</title>
        <authorList>
            <person name="Gagunashvili A.N."/>
            <person name="Elster J."/>
            <person name="Andresson O.S."/>
        </authorList>
    </citation>
    <scope>NUCLEOTIDE SEQUENCE [LARGE SCALE GENOMIC DNA]</scope>
    <source>
        <strain evidence="2 3">CCALA 953</strain>
    </source>
</reference>
<feature type="transmembrane region" description="Helical" evidence="1">
    <location>
        <begin position="56"/>
        <end position="73"/>
    </location>
</feature>
<keyword evidence="3" id="KW-1185">Reference proteome</keyword>
<proteinExistence type="predicted"/>
<evidence type="ECO:0008006" key="4">
    <source>
        <dbReference type="Google" id="ProtNLM"/>
    </source>
</evidence>
<evidence type="ECO:0000313" key="2">
    <source>
        <dbReference type="EMBL" id="PAX60389.1"/>
    </source>
</evidence>
<dbReference type="Proteomes" id="UP000218238">
    <property type="component" value="Unassembled WGS sequence"/>
</dbReference>
<organism evidence="2 3">
    <name type="scientific">Brunnivagina elsteri CCALA 953</name>
    <dbReference type="NCBI Taxonomy" id="987040"/>
    <lineage>
        <taxon>Bacteria</taxon>
        <taxon>Bacillati</taxon>
        <taxon>Cyanobacteriota</taxon>
        <taxon>Cyanophyceae</taxon>
        <taxon>Nostocales</taxon>
        <taxon>Calotrichaceae</taxon>
        <taxon>Brunnivagina</taxon>
    </lineage>
</organism>
<sequence length="365" mass="41383">MQIVRDLFGLFGVVEFVYERIRIILVPPRAYSWQILIYLSVFSWVMSSLSEPPIKGIISFFGWFFLIAGTSWYTTDQPLLIPGTNMPVGAVITGFLISVFAFGHEQDVLTTRTIVLWPSIAAVLTAIPEFFEGSGIDVKRQLPKAEIRQRIIVLLACSLILSCWLQLYFTVDKWARQYPSIQADKMVRSTFVIRTEPKKDFPENGALILNRLQPRVEEQLNNRVWSQVERWLIEAPLRRDALGNLTGRVNALGNEVIQNLSKQSGKKVNNVEQQRIEEWQLWNVDAKVSNQKDGGYKLDLLSIWNGPISNSQGSFLSKSCQIDPISIPANLGTVNIQKPGEKILVSEVKCEPKSQYFPDSLPAKQ</sequence>
<feature type="transmembrane region" description="Helical" evidence="1">
    <location>
        <begin position="151"/>
        <end position="171"/>
    </location>
</feature>
<dbReference type="InterPro" id="IPR020360">
    <property type="entry name" value="Uncharacterised_alr2393"/>
</dbReference>
<accession>A0A2A2TPH5</accession>
<feature type="transmembrane region" description="Helical" evidence="1">
    <location>
        <begin position="7"/>
        <end position="25"/>
    </location>
</feature>
<keyword evidence="1" id="KW-0472">Membrane</keyword>
<feature type="transmembrane region" description="Helical" evidence="1">
    <location>
        <begin position="79"/>
        <end position="102"/>
    </location>
</feature>
<dbReference type="OrthoDB" id="527058at2"/>
<evidence type="ECO:0000256" key="1">
    <source>
        <dbReference type="SAM" id="Phobius"/>
    </source>
</evidence>
<dbReference type="AlphaFoldDB" id="A0A2A2TPH5"/>
<dbReference type="RefSeq" id="WP_095720116.1">
    <property type="nucleotide sequence ID" value="NZ_NTFS01000012.1"/>
</dbReference>
<dbReference type="NCBIfam" id="NF037953">
    <property type="entry name" value="frad"/>
    <property type="match status" value="1"/>
</dbReference>
<feature type="transmembrane region" description="Helical" evidence="1">
    <location>
        <begin position="31"/>
        <end position="49"/>
    </location>
</feature>
<comment type="caution">
    <text evidence="2">The sequence shown here is derived from an EMBL/GenBank/DDBJ whole genome shotgun (WGS) entry which is preliminary data.</text>
</comment>
<dbReference type="Pfam" id="PF17310">
    <property type="entry name" value="DUF5357"/>
    <property type="match status" value="1"/>
</dbReference>
<evidence type="ECO:0000313" key="3">
    <source>
        <dbReference type="Proteomes" id="UP000218238"/>
    </source>
</evidence>
<protein>
    <recommendedName>
        <fullName evidence="4">DUF5357 domain-containing protein</fullName>
    </recommendedName>
</protein>
<keyword evidence="1" id="KW-1133">Transmembrane helix</keyword>
<feature type="transmembrane region" description="Helical" evidence="1">
    <location>
        <begin position="114"/>
        <end position="131"/>
    </location>
</feature>
<keyword evidence="1" id="KW-0812">Transmembrane</keyword>